<keyword evidence="2" id="KW-1185">Reference proteome</keyword>
<protein>
    <submittedName>
        <fullName evidence="1">Uncharacterized protein</fullName>
    </submittedName>
</protein>
<dbReference type="RefSeq" id="WP_151968132.1">
    <property type="nucleotide sequence ID" value="NZ_AP019860.1"/>
</dbReference>
<dbReference type="EMBL" id="AP019860">
    <property type="protein sequence ID" value="BBM83951.1"/>
    <property type="molecule type" value="Genomic_DNA"/>
</dbReference>
<dbReference type="AlphaFoldDB" id="A0A5S9IMA2"/>
<gene>
    <name evidence="1" type="ORF">UABAM_02306</name>
</gene>
<accession>A0A5S9IMA2</accession>
<reference evidence="1 2" key="1">
    <citation type="submission" date="2019-08" db="EMBL/GenBank/DDBJ databases">
        <title>Complete genome sequence of Candidatus Uab amorphum.</title>
        <authorList>
            <person name="Shiratori T."/>
            <person name="Suzuki S."/>
            <person name="Kakizawa Y."/>
            <person name="Ishida K."/>
        </authorList>
    </citation>
    <scope>NUCLEOTIDE SEQUENCE [LARGE SCALE GENOMIC DNA]</scope>
    <source>
        <strain evidence="1 2">SRT547</strain>
    </source>
</reference>
<evidence type="ECO:0000313" key="1">
    <source>
        <dbReference type="EMBL" id="BBM83951.1"/>
    </source>
</evidence>
<dbReference type="Proteomes" id="UP000326354">
    <property type="component" value="Chromosome"/>
</dbReference>
<dbReference type="KEGG" id="uam:UABAM_02306"/>
<proteinExistence type="predicted"/>
<evidence type="ECO:0000313" key="2">
    <source>
        <dbReference type="Proteomes" id="UP000326354"/>
    </source>
</evidence>
<sequence>MQNKILILICILFAGAIYFRYASNDDGNNQPIPQNKNNSRKRIQWTKNSPFNEPQRKKKTTKKSKSVYYFSFPKLDKLESTDDVSSFLEQYSIAALKIKPDAQVYYSVLAKDTQIASEILKNVEVHREHQKLLGSLQKNSSIQEIKVLKPQQHYVIHVENRYWLEIKKLRGLWRHQKVNRESSWLSIIYKKTFFELAYASDKILKPLSVKQYSEKQNFYHFLKDVRKQSKEAHTLNAKDFSHFLQKVANLIATTVKLYHETDNLIVNQQLGFYYRNLVYEWDAARKSCAKLYLSMSQKQLDENALDIAAKVYPRITNYKDIAFTYARHNKEDKALQWIQTIRKQDLSEGEYYLAKFYVKRDKAKALKHLEKCFKEGFARFDEVVAPDGGFESLHADSDYQKVLDKYLHNY</sequence>
<name>A0A5S9IMA2_UABAM</name>
<organism evidence="1 2">
    <name type="scientific">Uabimicrobium amorphum</name>
    <dbReference type="NCBI Taxonomy" id="2596890"/>
    <lineage>
        <taxon>Bacteria</taxon>
        <taxon>Pseudomonadati</taxon>
        <taxon>Planctomycetota</taxon>
        <taxon>Candidatus Uabimicrobiia</taxon>
        <taxon>Candidatus Uabimicrobiales</taxon>
        <taxon>Candidatus Uabimicrobiaceae</taxon>
        <taxon>Candidatus Uabimicrobium</taxon>
    </lineage>
</organism>